<keyword evidence="3" id="KW-1185">Reference proteome</keyword>
<gene>
    <name evidence="2" type="ORF">EDD18DRAFT_1349224</name>
</gene>
<comment type="caution">
    <text evidence="2">The sequence shown here is derived from an EMBL/GenBank/DDBJ whole genome shotgun (WGS) entry which is preliminary data.</text>
</comment>
<sequence length="356" mass="39522">MPTACIDTEGTEYSFMDSGPVAGSSDYTTLVIYHGTVFNGESFRKLFPLLNTTLNNTRLIVVSRRSYGESAKHTEAEIAKLAQGSSSEFLEVLAQDVANFLIWIINNLDIPRIGAERKSGGLAIVGWSAATSTTLALLGQPQAIPKESYDKIEPYLRKLIIYGSDSPLMAFGYDFPPEPYNPLIDQASFESLQEWLDHLNIWFSSYYSHPDTPSRALSGLDTTSRRGDQTTMDRLTEQEKETFIEATAVAAGADLGAAPYPVVQGAVKEQTERALFDAEILPSVLPLVTVEYITCLSTNWVCLWGFFETERIYRELVAKNKKIRPAHFIAIKGANHFVHFDAPEKFGEAIVKALMK</sequence>
<dbReference type="InterPro" id="IPR029058">
    <property type="entry name" value="AB_hydrolase_fold"/>
</dbReference>
<dbReference type="Pfam" id="PF12697">
    <property type="entry name" value="Abhydrolase_6"/>
    <property type="match status" value="1"/>
</dbReference>
<reference evidence="2" key="1">
    <citation type="submission" date="2023-06" db="EMBL/GenBank/DDBJ databases">
        <authorList>
            <consortium name="Lawrence Berkeley National Laboratory"/>
            <person name="Ahrendt S."/>
            <person name="Sahu N."/>
            <person name="Indic B."/>
            <person name="Wong-Bajracharya J."/>
            <person name="Merenyi Z."/>
            <person name="Ke H.-M."/>
            <person name="Monk M."/>
            <person name="Kocsube S."/>
            <person name="Drula E."/>
            <person name="Lipzen A."/>
            <person name="Balint B."/>
            <person name="Henrissat B."/>
            <person name="Andreopoulos B."/>
            <person name="Martin F.M."/>
            <person name="Harder C.B."/>
            <person name="Rigling D."/>
            <person name="Ford K.L."/>
            <person name="Foster G.D."/>
            <person name="Pangilinan J."/>
            <person name="Papanicolaou A."/>
            <person name="Barry K."/>
            <person name="LaButti K."/>
            <person name="Viragh M."/>
            <person name="Koriabine M."/>
            <person name="Yan M."/>
            <person name="Riley R."/>
            <person name="Champramary S."/>
            <person name="Plett K.L."/>
            <person name="Tsai I.J."/>
            <person name="Slot J."/>
            <person name="Sipos G."/>
            <person name="Plett J."/>
            <person name="Nagy L.G."/>
            <person name="Grigoriev I.V."/>
        </authorList>
    </citation>
    <scope>NUCLEOTIDE SEQUENCE</scope>
    <source>
        <strain evidence="2">HWK02</strain>
    </source>
</reference>
<dbReference type="EMBL" id="JAUEPU010000008">
    <property type="protein sequence ID" value="KAK0500357.1"/>
    <property type="molecule type" value="Genomic_DNA"/>
</dbReference>
<protein>
    <recommendedName>
        <fullName evidence="1">AB hydrolase-1 domain-containing protein</fullName>
    </recommendedName>
</protein>
<dbReference type="SUPFAM" id="SSF53474">
    <property type="entry name" value="alpha/beta-Hydrolases"/>
    <property type="match status" value="1"/>
</dbReference>
<name>A0AA39QCG3_9AGAR</name>
<dbReference type="InterPro" id="IPR000073">
    <property type="entry name" value="AB_hydrolase_1"/>
</dbReference>
<feature type="domain" description="AB hydrolase-1" evidence="1">
    <location>
        <begin position="34"/>
        <end position="346"/>
    </location>
</feature>
<organism evidence="2 3">
    <name type="scientific">Armillaria luteobubalina</name>
    <dbReference type="NCBI Taxonomy" id="153913"/>
    <lineage>
        <taxon>Eukaryota</taxon>
        <taxon>Fungi</taxon>
        <taxon>Dikarya</taxon>
        <taxon>Basidiomycota</taxon>
        <taxon>Agaricomycotina</taxon>
        <taxon>Agaricomycetes</taxon>
        <taxon>Agaricomycetidae</taxon>
        <taxon>Agaricales</taxon>
        <taxon>Marasmiineae</taxon>
        <taxon>Physalacriaceae</taxon>
        <taxon>Armillaria</taxon>
    </lineage>
</organism>
<accession>A0AA39QCG3</accession>
<evidence type="ECO:0000313" key="3">
    <source>
        <dbReference type="Proteomes" id="UP001175228"/>
    </source>
</evidence>
<evidence type="ECO:0000313" key="2">
    <source>
        <dbReference type="EMBL" id="KAK0500357.1"/>
    </source>
</evidence>
<evidence type="ECO:0000259" key="1">
    <source>
        <dbReference type="Pfam" id="PF12697"/>
    </source>
</evidence>
<proteinExistence type="predicted"/>
<dbReference type="AlphaFoldDB" id="A0AA39QCG3"/>
<dbReference type="Gene3D" id="3.40.50.1820">
    <property type="entry name" value="alpha/beta hydrolase"/>
    <property type="match status" value="1"/>
</dbReference>
<dbReference type="Proteomes" id="UP001175228">
    <property type="component" value="Unassembled WGS sequence"/>
</dbReference>